<dbReference type="SUPFAM" id="SSF46689">
    <property type="entry name" value="Homeodomain-like"/>
    <property type="match status" value="1"/>
</dbReference>
<dbReference type="Gene3D" id="2.60.120.10">
    <property type="entry name" value="Jelly Rolls"/>
    <property type="match status" value="1"/>
</dbReference>
<evidence type="ECO:0000256" key="1">
    <source>
        <dbReference type="ARBA" id="ARBA00023015"/>
    </source>
</evidence>
<organism evidence="5 6">
    <name type="scientific">Hymenobacter setariae</name>
    <dbReference type="NCBI Taxonomy" id="2594794"/>
    <lineage>
        <taxon>Bacteria</taxon>
        <taxon>Pseudomonadati</taxon>
        <taxon>Bacteroidota</taxon>
        <taxon>Cytophagia</taxon>
        <taxon>Cytophagales</taxon>
        <taxon>Hymenobacteraceae</taxon>
        <taxon>Hymenobacter</taxon>
    </lineage>
</organism>
<dbReference type="InterPro" id="IPR020449">
    <property type="entry name" value="Tscrpt_reg_AraC-type_HTH"/>
</dbReference>
<dbReference type="AlphaFoldDB" id="A0A558BZ73"/>
<dbReference type="SUPFAM" id="SSF51215">
    <property type="entry name" value="Regulatory protein AraC"/>
    <property type="match status" value="1"/>
</dbReference>
<evidence type="ECO:0000256" key="2">
    <source>
        <dbReference type="ARBA" id="ARBA00023125"/>
    </source>
</evidence>
<dbReference type="GO" id="GO:0043565">
    <property type="term" value="F:sequence-specific DNA binding"/>
    <property type="evidence" value="ECO:0007669"/>
    <property type="project" value="InterPro"/>
</dbReference>
<evidence type="ECO:0000313" key="5">
    <source>
        <dbReference type="EMBL" id="TVT41814.1"/>
    </source>
</evidence>
<keyword evidence="1" id="KW-0805">Transcription regulation</keyword>
<dbReference type="SMART" id="SM00342">
    <property type="entry name" value="HTH_ARAC"/>
    <property type="match status" value="1"/>
</dbReference>
<protein>
    <submittedName>
        <fullName evidence="5">Helix-turn-helix domain-containing protein</fullName>
    </submittedName>
</protein>
<evidence type="ECO:0000256" key="3">
    <source>
        <dbReference type="ARBA" id="ARBA00023163"/>
    </source>
</evidence>
<dbReference type="InterPro" id="IPR037923">
    <property type="entry name" value="HTH-like"/>
</dbReference>
<dbReference type="PRINTS" id="PR00032">
    <property type="entry name" value="HTHARAC"/>
</dbReference>
<proteinExistence type="predicted"/>
<gene>
    <name evidence="5" type="ORF">FNT36_10350</name>
</gene>
<dbReference type="PROSITE" id="PS01124">
    <property type="entry name" value="HTH_ARAC_FAMILY_2"/>
    <property type="match status" value="1"/>
</dbReference>
<dbReference type="InterPro" id="IPR009057">
    <property type="entry name" value="Homeodomain-like_sf"/>
</dbReference>
<dbReference type="PANTHER" id="PTHR43280">
    <property type="entry name" value="ARAC-FAMILY TRANSCRIPTIONAL REGULATOR"/>
    <property type="match status" value="1"/>
</dbReference>
<dbReference type="Pfam" id="PF12833">
    <property type="entry name" value="HTH_18"/>
    <property type="match status" value="1"/>
</dbReference>
<sequence length="287" mass="32525">MKAPTPPVLALAAFPHVRTPYYAEQLRAHVERFPHVNAPHGHSFYLLLYVTQGHGTHTVDLVTYDLKPGSVFFLAPGQVHQWHLEPDADGIVVFFEPSFYQFRYPERDLLALPFFDNAHPPALYLPATNELAPLFEKLLHEYQTDHPNQAEVLRAYLGLVLELATRHYPATPAATEAGLAQSQIRQFGALLNQHYRTRRSVREYADLLHLTANYLNALCRRVLGQTASDLIHARVVLEAKRLLTHSALSVAQVADELGFDDPSYFGRYFRKYVGQSPEAFRQNGNLS</sequence>
<evidence type="ECO:0000259" key="4">
    <source>
        <dbReference type="PROSITE" id="PS01124"/>
    </source>
</evidence>
<keyword evidence="6" id="KW-1185">Reference proteome</keyword>
<keyword evidence="2" id="KW-0238">DNA-binding</keyword>
<accession>A0A558BZ73</accession>
<evidence type="ECO:0000313" key="6">
    <source>
        <dbReference type="Proteomes" id="UP000317624"/>
    </source>
</evidence>
<feature type="domain" description="HTH araC/xylS-type" evidence="4">
    <location>
        <begin position="185"/>
        <end position="283"/>
    </location>
</feature>
<dbReference type="EMBL" id="VMRJ01000002">
    <property type="protein sequence ID" value="TVT41814.1"/>
    <property type="molecule type" value="Genomic_DNA"/>
</dbReference>
<reference evidence="5 6" key="1">
    <citation type="submission" date="2019-07" db="EMBL/GenBank/DDBJ databases">
        <title>Hymenobacter sp. straun FUR1 Genome sequencing and assembly.</title>
        <authorList>
            <person name="Chhetri G."/>
        </authorList>
    </citation>
    <scope>NUCLEOTIDE SEQUENCE [LARGE SCALE GENOMIC DNA]</scope>
    <source>
        <strain evidence="5 6">Fur1</strain>
    </source>
</reference>
<name>A0A558BZ73_9BACT</name>
<dbReference type="PANTHER" id="PTHR43280:SF32">
    <property type="entry name" value="TRANSCRIPTIONAL REGULATORY PROTEIN"/>
    <property type="match status" value="1"/>
</dbReference>
<dbReference type="Proteomes" id="UP000317624">
    <property type="component" value="Unassembled WGS sequence"/>
</dbReference>
<dbReference type="GO" id="GO:0003700">
    <property type="term" value="F:DNA-binding transcription factor activity"/>
    <property type="evidence" value="ECO:0007669"/>
    <property type="project" value="InterPro"/>
</dbReference>
<dbReference type="OrthoDB" id="9799345at2"/>
<dbReference type="Gene3D" id="1.10.10.60">
    <property type="entry name" value="Homeodomain-like"/>
    <property type="match status" value="1"/>
</dbReference>
<dbReference type="RefSeq" id="WP_144847153.1">
    <property type="nucleotide sequence ID" value="NZ_VMRJ01000002.1"/>
</dbReference>
<dbReference type="InterPro" id="IPR014710">
    <property type="entry name" value="RmlC-like_jellyroll"/>
</dbReference>
<dbReference type="Pfam" id="PF02311">
    <property type="entry name" value="AraC_binding"/>
    <property type="match status" value="1"/>
</dbReference>
<dbReference type="InterPro" id="IPR018060">
    <property type="entry name" value="HTH_AraC"/>
</dbReference>
<dbReference type="InterPro" id="IPR003313">
    <property type="entry name" value="AraC-bd"/>
</dbReference>
<comment type="caution">
    <text evidence="5">The sequence shown here is derived from an EMBL/GenBank/DDBJ whole genome shotgun (WGS) entry which is preliminary data.</text>
</comment>
<keyword evidence="3" id="KW-0804">Transcription</keyword>